<dbReference type="SUPFAM" id="SSF57997">
    <property type="entry name" value="Tropomyosin"/>
    <property type="match status" value="1"/>
</dbReference>
<keyword evidence="1" id="KW-0175">Coiled coil</keyword>
<name>A0A0C9ZAZ8_9AGAM</name>
<dbReference type="EMBL" id="KN833780">
    <property type="protein sequence ID" value="KIK19662.1"/>
    <property type="molecule type" value="Genomic_DNA"/>
</dbReference>
<reference evidence="4 5" key="1">
    <citation type="submission" date="2014-04" db="EMBL/GenBank/DDBJ databases">
        <authorList>
            <consortium name="DOE Joint Genome Institute"/>
            <person name="Kuo A."/>
            <person name="Kohler A."/>
            <person name="Costa M.D."/>
            <person name="Nagy L.G."/>
            <person name="Floudas D."/>
            <person name="Copeland A."/>
            <person name="Barry K.W."/>
            <person name="Cichocki N."/>
            <person name="Veneault-Fourrey C."/>
            <person name="LaButti K."/>
            <person name="Lindquist E.A."/>
            <person name="Lipzen A."/>
            <person name="Lundell T."/>
            <person name="Morin E."/>
            <person name="Murat C."/>
            <person name="Sun H."/>
            <person name="Tunlid A."/>
            <person name="Henrissat B."/>
            <person name="Grigoriev I.V."/>
            <person name="Hibbett D.S."/>
            <person name="Martin F."/>
            <person name="Nordberg H.P."/>
            <person name="Cantor M.N."/>
            <person name="Hua S.X."/>
        </authorList>
    </citation>
    <scope>NUCLEOTIDE SEQUENCE [LARGE SCALE GENOMIC DNA]</scope>
    <source>
        <strain evidence="4 5">441</strain>
    </source>
</reference>
<dbReference type="OrthoDB" id="2664878at2759"/>
<dbReference type="HOGENOM" id="CLU_555624_0_0_1"/>
<organism evidence="4 5">
    <name type="scientific">Pisolithus microcarpus 441</name>
    <dbReference type="NCBI Taxonomy" id="765257"/>
    <lineage>
        <taxon>Eukaryota</taxon>
        <taxon>Fungi</taxon>
        <taxon>Dikarya</taxon>
        <taxon>Basidiomycota</taxon>
        <taxon>Agaricomycotina</taxon>
        <taxon>Agaricomycetes</taxon>
        <taxon>Agaricomycetidae</taxon>
        <taxon>Boletales</taxon>
        <taxon>Sclerodermatineae</taxon>
        <taxon>Pisolithaceae</taxon>
        <taxon>Pisolithus</taxon>
    </lineage>
</organism>
<proteinExistence type="predicted"/>
<sequence length="491" mass="54705">METALNSHDEVLLSIEDLIKADPYCAQGLTHVPLSSVLDIAYQLFQKHTNLELIAEHRQYSLPDLEHGSDNLFNASQILQLILHSFSLSASSCPDSEGYNDAVTSQVLENGHGQLERCLKDVWQKISEVKEIQERLVDNKHVITAEMGSVQQAMKNVGETLKDHEGQLSALDNTQRRVAEEFGNLETRLMSLQKNRMCNDASLKDIQASLTNLETNLASYRHDLRQQLRDKSSSLHQCISDSLTGLQSTHLSLDERLTILEKKADGIRTTQDKHTALFSQALAGIHSLSEGFMALLDHSQDINLIWAALRDMQKTMESVEKSFEQISGDGSSEVSQSWVGAQLSLEEELLCSSHGHPITPSRAFDDSEGEDREDPLHHTIGTISAAPNSDVQKNLATQLYHHCMAVICSVVPVLRVQSGILLTTFEWWILRTTGYKLSGAKLHTLILTSTVVFLVSIGFFSVLRGLPKTQEVVDQPLWYALRYGGLPSNVR</sequence>
<evidence type="ECO:0000313" key="5">
    <source>
        <dbReference type="Proteomes" id="UP000054018"/>
    </source>
</evidence>
<evidence type="ECO:0000313" key="4">
    <source>
        <dbReference type="EMBL" id="KIK19662.1"/>
    </source>
</evidence>
<dbReference type="AlphaFoldDB" id="A0A0C9ZAZ8"/>
<reference evidence="5" key="2">
    <citation type="submission" date="2015-01" db="EMBL/GenBank/DDBJ databases">
        <title>Evolutionary Origins and Diversification of the Mycorrhizal Mutualists.</title>
        <authorList>
            <consortium name="DOE Joint Genome Institute"/>
            <consortium name="Mycorrhizal Genomics Consortium"/>
            <person name="Kohler A."/>
            <person name="Kuo A."/>
            <person name="Nagy L.G."/>
            <person name="Floudas D."/>
            <person name="Copeland A."/>
            <person name="Barry K.W."/>
            <person name="Cichocki N."/>
            <person name="Veneault-Fourrey C."/>
            <person name="LaButti K."/>
            <person name="Lindquist E.A."/>
            <person name="Lipzen A."/>
            <person name="Lundell T."/>
            <person name="Morin E."/>
            <person name="Murat C."/>
            <person name="Riley R."/>
            <person name="Ohm R."/>
            <person name="Sun H."/>
            <person name="Tunlid A."/>
            <person name="Henrissat B."/>
            <person name="Grigoriev I.V."/>
            <person name="Hibbett D.S."/>
            <person name="Martin F."/>
        </authorList>
    </citation>
    <scope>NUCLEOTIDE SEQUENCE [LARGE SCALE GENOMIC DNA]</scope>
    <source>
        <strain evidence="5">441</strain>
    </source>
</reference>
<accession>A0A0C9ZAZ8</accession>
<protein>
    <submittedName>
        <fullName evidence="4">Uncharacterized protein</fullName>
    </submittedName>
</protein>
<dbReference type="Proteomes" id="UP000054018">
    <property type="component" value="Unassembled WGS sequence"/>
</dbReference>
<keyword evidence="3" id="KW-0472">Membrane</keyword>
<feature type="transmembrane region" description="Helical" evidence="3">
    <location>
        <begin position="442"/>
        <end position="463"/>
    </location>
</feature>
<keyword evidence="5" id="KW-1185">Reference proteome</keyword>
<evidence type="ECO:0000256" key="1">
    <source>
        <dbReference type="SAM" id="Coils"/>
    </source>
</evidence>
<feature type="coiled-coil region" evidence="1">
    <location>
        <begin position="203"/>
        <end position="230"/>
    </location>
</feature>
<evidence type="ECO:0000256" key="3">
    <source>
        <dbReference type="SAM" id="Phobius"/>
    </source>
</evidence>
<keyword evidence="3" id="KW-0812">Transmembrane</keyword>
<keyword evidence="3" id="KW-1133">Transmembrane helix</keyword>
<feature type="region of interest" description="Disordered" evidence="2">
    <location>
        <begin position="356"/>
        <end position="375"/>
    </location>
</feature>
<evidence type="ECO:0000256" key="2">
    <source>
        <dbReference type="SAM" id="MobiDB-lite"/>
    </source>
</evidence>
<gene>
    <name evidence="4" type="ORF">PISMIDRAFT_24328</name>
</gene>